<evidence type="ECO:0000313" key="3">
    <source>
        <dbReference type="Proteomes" id="UP000249363"/>
    </source>
</evidence>
<proteinExistence type="predicted"/>
<organism evidence="2 3">
    <name type="scientific">Talaromyces amestolkiae</name>
    <dbReference type="NCBI Taxonomy" id="1196081"/>
    <lineage>
        <taxon>Eukaryota</taxon>
        <taxon>Fungi</taxon>
        <taxon>Dikarya</taxon>
        <taxon>Ascomycota</taxon>
        <taxon>Pezizomycotina</taxon>
        <taxon>Eurotiomycetes</taxon>
        <taxon>Eurotiomycetidae</taxon>
        <taxon>Eurotiales</taxon>
        <taxon>Trichocomaceae</taxon>
        <taxon>Talaromyces</taxon>
        <taxon>Talaromyces sect. Talaromyces</taxon>
    </lineage>
</organism>
<keyword evidence="3" id="KW-1185">Reference proteome</keyword>
<sequence>MAYHDVNRYGLGRGGRPSSHRYASPPMSSSRQATSGSSYLHNSPSGYRRTNSNMNAIQSPENGIYEEYGTTPMAISPYPEADVMNMHPAPYTEHPRMNNILGNPPQVHVSSHAFPHNMGYSPPWNVLHTEVDYRAIAAETSDELFHSMIDQNMLLNVPHNPRSHGTGETRGSFSTVGTPHTASSDCRSEVSLEHTEIRRGGRQQGSRLPEDGVLNVRQVRDVGACIRCFVLRERCSPGTPCLKCSITKGRKWVGCIRSFEELTKLLNPDTLAGRLRPQALTQWMSTNIRSTLWQRQFDLPLSFGFGENFIGFRGVEYIPNTDEARWRGTVGHSDIHPESPQFHQSLYVYPVNSSSLDVQRMVWEWLKQTLGDRHSMEDWLRTCFRGDELKWIRDLLRVTRRYTFESWNERPQEEVDSQLDDNLLDAWMACLIVTILSLPINIPTDVVDSIVPNLQFGSYQSPYPNASRALSKCVKSLLFDMYQQFVKRITLALENFDKLKIEQISERRLAHVNCISVLLMVLTSRIQTSLMDDSRLTFERENDPTIWDQTLVQLENVEGVFKNIILFVRYMSKEWFKQNRGSRLRDLPREIREIGQNYHNAIEPHINVKLEAFRGPDVLFHKPNMQRVFAFFFNLECQFRKTR</sequence>
<dbReference type="OrthoDB" id="4226666at2759"/>
<dbReference type="GeneID" id="63796603"/>
<feature type="region of interest" description="Disordered" evidence="1">
    <location>
        <begin position="1"/>
        <end position="57"/>
    </location>
</feature>
<protein>
    <recommendedName>
        <fullName evidence="4">Zn(2)-C6 fungal-type domain-containing protein</fullName>
    </recommendedName>
</protein>
<evidence type="ECO:0000313" key="2">
    <source>
        <dbReference type="EMBL" id="RAO71376.1"/>
    </source>
</evidence>
<dbReference type="AlphaFoldDB" id="A0A364L6F4"/>
<reference evidence="2 3" key="1">
    <citation type="journal article" date="2017" name="Biotechnol. Biofuels">
        <title>Differential beta-glucosidase expression as a function of carbon source availability in Talaromyces amestolkiae: a genomic and proteomic approach.</title>
        <authorList>
            <person name="de Eugenio L.I."/>
            <person name="Mendez-Liter J.A."/>
            <person name="Nieto-Dominguez M."/>
            <person name="Alonso L."/>
            <person name="Gil-Munoz J."/>
            <person name="Barriuso J."/>
            <person name="Prieto A."/>
            <person name="Martinez M.J."/>
        </authorList>
    </citation>
    <scope>NUCLEOTIDE SEQUENCE [LARGE SCALE GENOMIC DNA]</scope>
    <source>
        <strain evidence="2 3">CIB</strain>
    </source>
</reference>
<evidence type="ECO:0000256" key="1">
    <source>
        <dbReference type="SAM" id="MobiDB-lite"/>
    </source>
</evidence>
<feature type="region of interest" description="Disordered" evidence="1">
    <location>
        <begin position="162"/>
        <end position="191"/>
    </location>
</feature>
<comment type="caution">
    <text evidence="2">The sequence shown here is derived from an EMBL/GenBank/DDBJ whole genome shotgun (WGS) entry which is preliminary data.</text>
</comment>
<name>A0A364L6F4_TALAM</name>
<accession>A0A364L6F4</accession>
<dbReference type="Proteomes" id="UP000249363">
    <property type="component" value="Unassembled WGS sequence"/>
</dbReference>
<gene>
    <name evidence="2" type="ORF">BHQ10_007388</name>
</gene>
<dbReference type="STRING" id="1196081.A0A364L6F4"/>
<feature type="compositionally biased region" description="Polar residues" evidence="1">
    <location>
        <begin position="26"/>
        <end position="57"/>
    </location>
</feature>
<dbReference type="EMBL" id="MIKG01000015">
    <property type="protein sequence ID" value="RAO71376.1"/>
    <property type="molecule type" value="Genomic_DNA"/>
</dbReference>
<evidence type="ECO:0008006" key="4">
    <source>
        <dbReference type="Google" id="ProtNLM"/>
    </source>
</evidence>
<feature type="compositionally biased region" description="Polar residues" evidence="1">
    <location>
        <begin position="169"/>
        <end position="185"/>
    </location>
</feature>
<dbReference type="RefSeq" id="XP_040735891.1">
    <property type="nucleotide sequence ID" value="XM_040880077.1"/>
</dbReference>